<feature type="non-terminal residue" evidence="2">
    <location>
        <position position="120"/>
    </location>
</feature>
<sequence length="120" mass="13971">MLSYNDLKPGVMFERDGEPYVVLEYQHVKKQRGKPIVQLKIKNLISGKVSDYTVHQNESFEEAEIKKMSAQFIYKKRGLSAQAGLPADRQEYWFKNPDDPSNRFSLEEKTIRGTKLYLTP</sequence>
<dbReference type="Gene3D" id="2.30.30.30">
    <property type="match status" value="1"/>
</dbReference>
<dbReference type="GO" id="GO:0005737">
    <property type="term" value="C:cytoplasm"/>
    <property type="evidence" value="ECO:0007669"/>
    <property type="project" value="TreeGrafter"/>
</dbReference>
<feature type="domain" description="Translation elongation factor KOW-like" evidence="1">
    <location>
        <begin position="4"/>
        <end position="60"/>
    </location>
</feature>
<comment type="caution">
    <text evidence="2">The sequence shown here is derived from an EMBL/GenBank/DDBJ whole genome shotgun (WGS) entry which is preliminary data.</text>
</comment>
<dbReference type="InterPro" id="IPR013185">
    <property type="entry name" value="Transl_elong_KOW-like"/>
</dbReference>
<evidence type="ECO:0000259" key="1">
    <source>
        <dbReference type="Pfam" id="PF08207"/>
    </source>
</evidence>
<dbReference type="AlphaFoldDB" id="X1QXI5"/>
<dbReference type="FunFam" id="2.30.30.30:FF:000003">
    <property type="entry name" value="Elongation factor P"/>
    <property type="match status" value="1"/>
</dbReference>
<dbReference type="PANTHER" id="PTHR30053:SF12">
    <property type="entry name" value="ELONGATION FACTOR P (EF-P) FAMILY PROTEIN"/>
    <property type="match status" value="1"/>
</dbReference>
<dbReference type="InterPro" id="IPR020599">
    <property type="entry name" value="Transl_elong_fac_P/YeiP"/>
</dbReference>
<dbReference type="PANTHER" id="PTHR30053">
    <property type="entry name" value="ELONGATION FACTOR P"/>
    <property type="match status" value="1"/>
</dbReference>
<organism evidence="2">
    <name type="scientific">marine sediment metagenome</name>
    <dbReference type="NCBI Taxonomy" id="412755"/>
    <lineage>
        <taxon>unclassified sequences</taxon>
        <taxon>metagenomes</taxon>
        <taxon>ecological metagenomes</taxon>
    </lineage>
</organism>
<dbReference type="InterPro" id="IPR008991">
    <property type="entry name" value="Translation_prot_SH3-like_sf"/>
</dbReference>
<gene>
    <name evidence="2" type="ORF">S06H3_53263</name>
</gene>
<evidence type="ECO:0000313" key="2">
    <source>
        <dbReference type="EMBL" id="GAI55590.1"/>
    </source>
</evidence>
<proteinExistence type="predicted"/>
<dbReference type="EMBL" id="BARV01033951">
    <property type="protein sequence ID" value="GAI55590.1"/>
    <property type="molecule type" value="Genomic_DNA"/>
</dbReference>
<protein>
    <recommendedName>
        <fullName evidence="1">Translation elongation factor KOW-like domain-containing protein</fullName>
    </recommendedName>
</protein>
<name>X1QXI5_9ZZZZ</name>
<dbReference type="Pfam" id="PF08207">
    <property type="entry name" value="EFP_N"/>
    <property type="match status" value="1"/>
</dbReference>
<dbReference type="SUPFAM" id="SSF50104">
    <property type="entry name" value="Translation proteins SH3-like domain"/>
    <property type="match status" value="1"/>
</dbReference>
<accession>X1QXI5</accession>
<dbReference type="GO" id="GO:0003746">
    <property type="term" value="F:translation elongation factor activity"/>
    <property type="evidence" value="ECO:0007669"/>
    <property type="project" value="TreeGrafter"/>
</dbReference>
<reference evidence="2" key="1">
    <citation type="journal article" date="2014" name="Front. Microbiol.">
        <title>High frequency of phylogenetically diverse reductive dehalogenase-homologous genes in deep subseafloor sedimentary metagenomes.</title>
        <authorList>
            <person name="Kawai M."/>
            <person name="Futagami T."/>
            <person name="Toyoda A."/>
            <person name="Takaki Y."/>
            <person name="Nishi S."/>
            <person name="Hori S."/>
            <person name="Arai W."/>
            <person name="Tsubouchi T."/>
            <person name="Morono Y."/>
            <person name="Uchiyama I."/>
            <person name="Ito T."/>
            <person name="Fujiyama A."/>
            <person name="Inagaki F."/>
            <person name="Takami H."/>
        </authorList>
    </citation>
    <scope>NUCLEOTIDE SEQUENCE</scope>
    <source>
        <strain evidence="2">Expedition CK06-06</strain>
    </source>
</reference>
<dbReference type="InterPro" id="IPR014722">
    <property type="entry name" value="Rib_uL2_dom2"/>
</dbReference>